<accession>A0AAV9QTU9</accession>
<organism evidence="1 2">
    <name type="scientific">Crenichthys baileyi</name>
    <name type="common">White River springfish</name>
    <dbReference type="NCBI Taxonomy" id="28760"/>
    <lineage>
        <taxon>Eukaryota</taxon>
        <taxon>Metazoa</taxon>
        <taxon>Chordata</taxon>
        <taxon>Craniata</taxon>
        <taxon>Vertebrata</taxon>
        <taxon>Euteleostomi</taxon>
        <taxon>Actinopterygii</taxon>
        <taxon>Neopterygii</taxon>
        <taxon>Teleostei</taxon>
        <taxon>Neoteleostei</taxon>
        <taxon>Acanthomorphata</taxon>
        <taxon>Ovalentaria</taxon>
        <taxon>Atherinomorphae</taxon>
        <taxon>Cyprinodontiformes</taxon>
        <taxon>Goodeidae</taxon>
        <taxon>Crenichthys</taxon>
    </lineage>
</organism>
<dbReference type="EMBL" id="JAHHUM010002752">
    <property type="protein sequence ID" value="KAK5600901.1"/>
    <property type="molecule type" value="Genomic_DNA"/>
</dbReference>
<protein>
    <submittedName>
        <fullName evidence="1">Uncharacterized protein</fullName>
    </submittedName>
</protein>
<reference evidence="1 2" key="1">
    <citation type="submission" date="2021-06" db="EMBL/GenBank/DDBJ databases">
        <authorList>
            <person name="Palmer J.M."/>
        </authorList>
    </citation>
    <scope>NUCLEOTIDE SEQUENCE [LARGE SCALE GENOMIC DNA]</scope>
    <source>
        <strain evidence="1 2">MEX-2019</strain>
        <tissue evidence="1">Muscle</tissue>
    </source>
</reference>
<comment type="caution">
    <text evidence="1">The sequence shown here is derived from an EMBL/GenBank/DDBJ whole genome shotgun (WGS) entry which is preliminary data.</text>
</comment>
<dbReference type="Proteomes" id="UP001311232">
    <property type="component" value="Unassembled WGS sequence"/>
</dbReference>
<evidence type="ECO:0000313" key="2">
    <source>
        <dbReference type="Proteomes" id="UP001311232"/>
    </source>
</evidence>
<keyword evidence="2" id="KW-1185">Reference proteome</keyword>
<proteinExistence type="predicted"/>
<name>A0AAV9QTU9_9TELE</name>
<sequence>MVEQAEIGVPEPKHLHMLPAGCARCGKEIISVKPATSWTYLDIYHLPYRSSFTLYKVLNTCLPTYAPLIWDISSLLGSTPLREIHLHHKDGKLSWIPHLSLQGPPYPLYQ</sequence>
<dbReference type="AlphaFoldDB" id="A0AAV9QTU9"/>
<gene>
    <name evidence="1" type="ORF">CRENBAI_007413</name>
</gene>
<evidence type="ECO:0000313" key="1">
    <source>
        <dbReference type="EMBL" id="KAK5600901.1"/>
    </source>
</evidence>